<proteinExistence type="predicted"/>
<sequence>MLVTYRATGPRTEYTPTDTALTGYIERSEALGEGKEIADIIDLSLAITRQQLNFSSDKNEVDPNRLVHTHTANCIGYAAFFATTCNHLLKRNHLSDHWLARPRVGQLYVLGRNVHHYFSNPFFL</sequence>
<gene>
    <name evidence="1" type="ORF">CSSPJE1EN1_LOCUS29649</name>
</gene>
<accession>A0ABP0VIL7</accession>
<name>A0ABP0VIL7_9BRYO</name>
<protein>
    <submittedName>
        <fullName evidence="1">Uncharacterized protein</fullName>
    </submittedName>
</protein>
<reference evidence="1" key="1">
    <citation type="submission" date="2024-02" db="EMBL/GenBank/DDBJ databases">
        <authorList>
            <consortium name="ELIXIR-Norway"/>
            <consortium name="Elixir Norway"/>
        </authorList>
    </citation>
    <scope>NUCLEOTIDE SEQUENCE</scope>
</reference>
<comment type="caution">
    <text evidence="1">The sequence shown here is derived from an EMBL/GenBank/DDBJ whole genome shotgun (WGS) entry which is preliminary data.</text>
</comment>
<dbReference type="EMBL" id="CAXAQS010001004">
    <property type="protein sequence ID" value="CAK9254271.1"/>
    <property type="molecule type" value="Genomic_DNA"/>
</dbReference>
<organism evidence="1 2">
    <name type="scientific">Sphagnum jensenii</name>
    <dbReference type="NCBI Taxonomy" id="128206"/>
    <lineage>
        <taxon>Eukaryota</taxon>
        <taxon>Viridiplantae</taxon>
        <taxon>Streptophyta</taxon>
        <taxon>Embryophyta</taxon>
        <taxon>Bryophyta</taxon>
        <taxon>Sphagnophytina</taxon>
        <taxon>Sphagnopsida</taxon>
        <taxon>Sphagnales</taxon>
        <taxon>Sphagnaceae</taxon>
        <taxon>Sphagnum</taxon>
    </lineage>
</organism>
<evidence type="ECO:0000313" key="1">
    <source>
        <dbReference type="EMBL" id="CAK9254271.1"/>
    </source>
</evidence>
<keyword evidence="2" id="KW-1185">Reference proteome</keyword>
<evidence type="ECO:0000313" key="2">
    <source>
        <dbReference type="Proteomes" id="UP001497444"/>
    </source>
</evidence>
<dbReference type="Proteomes" id="UP001497444">
    <property type="component" value="Unassembled WGS sequence"/>
</dbReference>